<sequence>MKTHFQPHESASGRRDFLKKSALATAALAWPFSALPESLKGVPMGVVVHSYGMRWGSKVESATYPGFTNAIDLMRHCHSIGAGGIQTTVGGWAEDFAKQVRNEREKLGMYLEGSIGLPKDASDLVRFEKEVRLAKEAGATVLRTVCLSGRRYENFKTEAEWITFKENSIKSIQLAEPIVRKYQVRLAIENHKDWKAAELAQLIQNLSSEWVGVTLDFGNNVSLLEEPMEVIRTLAPFAYSTHVKDMGVMAYDKGFLLSEVELGKGIVDLKEAVSLCQKYNPQVTFSLEMITRDPLEIPCLEDSYWVTFENEKAKDLAKILRLVRDQAFSGALPSVKNLNPEQRLAFEEENVVKCLAYSKKMINYQ</sequence>
<dbReference type="InterPro" id="IPR036237">
    <property type="entry name" value="Xyl_isomerase-like_sf"/>
</dbReference>
<dbReference type="SUPFAM" id="SSF51658">
    <property type="entry name" value="Xylose isomerase-like"/>
    <property type="match status" value="1"/>
</dbReference>
<comment type="caution">
    <text evidence="2">The sequence shown here is derived from an EMBL/GenBank/DDBJ whole genome shotgun (WGS) entry which is preliminary data.</text>
</comment>
<gene>
    <name evidence="2" type="ORF">CLV31_11379</name>
</gene>
<dbReference type="InterPro" id="IPR050312">
    <property type="entry name" value="IolE/XylAMocC-like"/>
</dbReference>
<dbReference type="PROSITE" id="PS51318">
    <property type="entry name" value="TAT"/>
    <property type="match status" value="1"/>
</dbReference>
<dbReference type="RefSeq" id="WP_111394020.1">
    <property type="nucleotide sequence ID" value="NZ_QKTX01000013.1"/>
</dbReference>
<evidence type="ECO:0000313" key="2">
    <source>
        <dbReference type="EMBL" id="PZV79763.1"/>
    </source>
</evidence>
<proteinExistence type="predicted"/>
<reference evidence="2 3" key="1">
    <citation type="submission" date="2018-06" db="EMBL/GenBank/DDBJ databases">
        <title>Genomic Encyclopedia of Archaeal and Bacterial Type Strains, Phase II (KMG-II): from individual species to whole genera.</title>
        <authorList>
            <person name="Goeker M."/>
        </authorList>
    </citation>
    <scope>NUCLEOTIDE SEQUENCE [LARGE SCALE GENOMIC DNA]</scope>
    <source>
        <strain evidence="2 3">T4</strain>
    </source>
</reference>
<dbReference type="OrthoDB" id="256906at2"/>
<dbReference type="Proteomes" id="UP000248917">
    <property type="component" value="Unassembled WGS sequence"/>
</dbReference>
<accession>A0A326RLF0</accession>
<dbReference type="PANTHER" id="PTHR12110:SF53">
    <property type="entry name" value="BLR5974 PROTEIN"/>
    <property type="match status" value="1"/>
</dbReference>
<dbReference type="InterPro" id="IPR013022">
    <property type="entry name" value="Xyl_isomerase-like_TIM-brl"/>
</dbReference>
<feature type="domain" description="Xylose isomerase-like TIM barrel" evidence="1">
    <location>
        <begin position="78"/>
        <end position="296"/>
    </location>
</feature>
<name>A0A326RLF0_9BACT</name>
<organism evidence="2 3">
    <name type="scientific">Algoriphagus aquaeductus</name>
    <dbReference type="NCBI Taxonomy" id="475299"/>
    <lineage>
        <taxon>Bacteria</taxon>
        <taxon>Pseudomonadati</taxon>
        <taxon>Bacteroidota</taxon>
        <taxon>Cytophagia</taxon>
        <taxon>Cytophagales</taxon>
        <taxon>Cyclobacteriaceae</taxon>
        <taxon>Algoriphagus</taxon>
    </lineage>
</organism>
<dbReference type="EMBL" id="QKTX01000013">
    <property type="protein sequence ID" value="PZV79763.1"/>
    <property type="molecule type" value="Genomic_DNA"/>
</dbReference>
<dbReference type="NCBIfam" id="TIGR01409">
    <property type="entry name" value="TAT_signal_seq"/>
    <property type="match status" value="1"/>
</dbReference>
<evidence type="ECO:0000313" key="3">
    <source>
        <dbReference type="Proteomes" id="UP000248917"/>
    </source>
</evidence>
<protein>
    <submittedName>
        <fullName evidence="2">Secreted protein</fullName>
    </submittedName>
</protein>
<dbReference type="Gene3D" id="3.20.20.150">
    <property type="entry name" value="Divalent-metal-dependent TIM barrel enzymes"/>
    <property type="match status" value="1"/>
</dbReference>
<dbReference type="InterPro" id="IPR006311">
    <property type="entry name" value="TAT_signal"/>
</dbReference>
<dbReference type="PANTHER" id="PTHR12110">
    <property type="entry name" value="HYDROXYPYRUVATE ISOMERASE"/>
    <property type="match status" value="1"/>
</dbReference>
<keyword evidence="3" id="KW-1185">Reference proteome</keyword>
<dbReference type="InterPro" id="IPR019546">
    <property type="entry name" value="TAT_signal_bac_arc"/>
</dbReference>
<evidence type="ECO:0000259" key="1">
    <source>
        <dbReference type="Pfam" id="PF01261"/>
    </source>
</evidence>
<dbReference type="AlphaFoldDB" id="A0A326RLF0"/>
<dbReference type="Pfam" id="PF01261">
    <property type="entry name" value="AP_endonuc_2"/>
    <property type="match status" value="1"/>
</dbReference>